<dbReference type="Gene3D" id="4.10.240.10">
    <property type="entry name" value="Zn(2)-C6 fungal-type DNA-binding domain"/>
    <property type="match status" value="1"/>
</dbReference>
<dbReference type="OrthoDB" id="3145928at2759"/>
<dbReference type="GeneID" id="27343043"/>
<proteinExistence type="predicted"/>
<keyword evidence="2" id="KW-0862">Zinc</keyword>
<reference evidence="9 10" key="1">
    <citation type="submission" date="2015-01" db="EMBL/GenBank/DDBJ databases">
        <title>The Genome Sequence of Cladophialophora immunda CBS83496.</title>
        <authorList>
            <consortium name="The Broad Institute Genomics Platform"/>
            <person name="Cuomo C."/>
            <person name="de Hoog S."/>
            <person name="Gorbushina A."/>
            <person name="Stielow B."/>
            <person name="Teixiera M."/>
            <person name="Abouelleil A."/>
            <person name="Chapman S.B."/>
            <person name="Priest M."/>
            <person name="Young S.K."/>
            <person name="Wortman J."/>
            <person name="Nusbaum C."/>
            <person name="Birren B."/>
        </authorList>
    </citation>
    <scope>NUCLEOTIDE SEQUENCE [LARGE SCALE GENOMIC DNA]</scope>
    <source>
        <strain evidence="9 10">CBS 83496</strain>
    </source>
</reference>
<dbReference type="GO" id="GO:0008270">
    <property type="term" value="F:zinc ion binding"/>
    <property type="evidence" value="ECO:0007669"/>
    <property type="project" value="InterPro"/>
</dbReference>
<evidence type="ECO:0000256" key="6">
    <source>
        <dbReference type="ARBA" id="ARBA00023242"/>
    </source>
</evidence>
<evidence type="ECO:0000256" key="2">
    <source>
        <dbReference type="ARBA" id="ARBA00022833"/>
    </source>
</evidence>
<dbReference type="Proteomes" id="UP000054466">
    <property type="component" value="Unassembled WGS sequence"/>
</dbReference>
<evidence type="ECO:0000313" key="10">
    <source>
        <dbReference type="Proteomes" id="UP000054466"/>
    </source>
</evidence>
<dbReference type="AlphaFoldDB" id="A0A0D2B3X3"/>
<evidence type="ECO:0000256" key="1">
    <source>
        <dbReference type="ARBA" id="ARBA00022723"/>
    </source>
</evidence>
<keyword evidence="10" id="KW-1185">Reference proteome</keyword>
<dbReference type="PROSITE" id="PS50048">
    <property type="entry name" value="ZN2_CY6_FUNGAL_2"/>
    <property type="match status" value="1"/>
</dbReference>
<dbReference type="SMART" id="SM00066">
    <property type="entry name" value="GAL4"/>
    <property type="match status" value="1"/>
</dbReference>
<dbReference type="GO" id="GO:0000981">
    <property type="term" value="F:DNA-binding transcription factor activity, RNA polymerase II-specific"/>
    <property type="evidence" value="ECO:0007669"/>
    <property type="project" value="InterPro"/>
</dbReference>
<dbReference type="VEuPathDB" id="FungiDB:PV07_03849"/>
<dbReference type="HOGENOM" id="CLU_011409_12_1_1"/>
<keyword evidence="1" id="KW-0479">Metal-binding</keyword>
<evidence type="ECO:0000259" key="8">
    <source>
        <dbReference type="PROSITE" id="PS50048"/>
    </source>
</evidence>
<dbReference type="CDD" id="cd00067">
    <property type="entry name" value="GAL4"/>
    <property type="match status" value="1"/>
</dbReference>
<feature type="domain" description="Zn(2)-C6 fungal-type" evidence="8">
    <location>
        <begin position="52"/>
        <end position="80"/>
    </location>
</feature>
<keyword evidence="6" id="KW-0539">Nucleus</keyword>
<organism evidence="9 10">
    <name type="scientific">Cladophialophora immunda</name>
    <dbReference type="NCBI Taxonomy" id="569365"/>
    <lineage>
        <taxon>Eukaryota</taxon>
        <taxon>Fungi</taxon>
        <taxon>Dikarya</taxon>
        <taxon>Ascomycota</taxon>
        <taxon>Pezizomycotina</taxon>
        <taxon>Eurotiomycetes</taxon>
        <taxon>Chaetothyriomycetidae</taxon>
        <taxon>Chaetothyriales</taxon>
        <taxon>Herpotrichiellaceae</taxon>
        <taxon>Cladophialophora</taxon>
    </lineage>
</organism>
<keyword evidence="3" id="KW-0805">Transcription regulation</keyword>
<protein>
    <recommendedName>
        <fullName evidence="8">Zn(2)-C6 fungal-type domain-containing protein</fullName>
    </recommendedName>
</protein>
<evidence type="ECO:0000313" key="9">
    <source>
        <dbReference type="EMBL" id="KIW32292.1"/>
    </source>
</evidence>
<dbReference type="Pfam" id="PF00172">
    <property type="entry name" value="Zn_clus"/>
    <property type="match status" value="1"/>
</dbReference>
<dbReference type="InterPro" id="IPR036864">
    <property type="entry name" value="Zn2-C6_fun-type_DNA-bd_sf"/>
</dbReference>
<dbReference type="PANTHER" id="PTHR36206">
    <property type="entry name" value="ASPERCRYPTIN BIOSYNTHESIS CLUSTER-SPECIFIC TRANSCRIPTION REGULATOR ATNN-RELATED"/>
    <property type="match status" value="1"/>
</dbReference>
<dbReference type="GO" id="GO:0003677">
    <property type="term" value="F:DNA binding"/>
    <property type="evidence" value="ECO:0007669"/>
    <property type="project" value="UniProtKB-KW"/>
</dbReference>
<accession>A0A0D2B3X3</accession>
<dbReference type="RefSeq" id="XP_016252508.1">
    <property type="nucleotide sequence ID" value="XM_016390606.1"/>
</dbReference>
<sequence length="577" mass="66628">MFRPCSLPRQHGHSTEYHVPQNSISSHRPSVETVNATPMGSRRSGQSKSRTGCLTCKIRRIKCDESQPHCRRCTETGRKCEGPVARHIRFAEDQLSTPKYPVLLPELSIYAPQHSDDERWAFNYFIYRVAPVFAGFIDGPFWLELIPRLAQSYTFVWHMVMSISWAFEHVQYRELRTVFDTGRPTAVVVHAEHRRALRWYSKALVSFRHLLEQGEADNAHTLLSCILFGAFEFQQRNVGNALRLMDNAYRMLGQNLSGRPAQQTLTTNTDIDETVTAFSSRKAILMATLATPEWKYRARERLSKPFIVATLAVLDEFRQHLYTLMFKAYEIVRVTALLSHDEYEMQKLRPRQQICLEELQRWKDSFLPVSDSLRDGETEWISSYLLMYWGVCHVWLASCLSPLESSFDEHMQEFAAIVDRAEEVIDHHAGNETSGPIFTGEIEMLLALYFAATKCRNAIVRRRALRLIRKIPYRESVWASIASPRVVEKMIAVEEGHDHFLEYPLPAGLLSLPPEENRIHHVAIMKGDVNEVRRRLKLQWTKVAFDDHGSLRMVHENVWLEDCVEDPGRDSALLNTG</sequence>
<feature type="non-terminal residue" evidence="9">
    <location>
        <position position="1"/>
    </location>
</feature>
<dbReference type="PANTHER" id="PTHR36206:SF14">
    <property type="entry name" value="ZN(2)-C6 FUNGAL-TYPE DOMAIN-CONTAINING PROTEIN-RELATED"/>
    <property type="match status" value="1"/>
</dbReference>
<dbReference type="RefSeq" id="XP_016252507.1">
    <property type="nucleotide sequence ID" value="XM_016390605.1"/>
</dbReference>
<evidence type="ECO:0000256" key="7">
    <source>
        <dbReference type="SAM" id="MobiDB-lite"/>
    </source>
</evidence>
<dbReference type="STRING" id="569365.A0A0D2B3X3"/>
<feature type="region of interest" description="Disordered" evidence="7">
    <location>
        <begin position="1"/>
        <end position="49"/>
    </location>
</feature>
<dbReference type="PROSITE" id="PS00463">
    <property type="entry name" value="ZN2_CY6_FUNGAL_1"/>
    <property type="match status" value="1"/>
</dbReference>
<gene>
    <name evidence="9" type="ORF">PV07_03849</name>
</gene>
<evidence type="ECO:0000256" key="3">
    <source>
        <dbReference type="ARBA" id="ARBA00023015"/>
    </source>
</evidence>
<dbReference type="EMBL" id="KN847041">
    <property type="protein sequence ID" value="KIW32292.1"/>
    <property type="molecule type" value="Genomic_DNA"/>
</dbReference>
<dbReference type="SUPFAM" id="SSF57701">
    <property type="entry name" value="Zn2/Cys6 DNA-binding domain"/>
    <property type="match status" value="1"/>
</dbReference>
<dbReference type="InterPro" id="IPR001138">
    <property type="entry name" value="Zn2Cys6_DnaBD"/>
</dbReference>
<keyword evidence="4" id="KW-0238">DNA-binding</keyword>
<name>A0A0D2B3X3_9EURO</name>
<evidence type="ECO:0000256" key="5">
    <source>
        <dbReference type="ARBA" id="ARBA00023163"/>
    </source>
</evidence>
<feature type="compositionally biased region" description="Polar residues" evidence="7">
    <location>
        <begin position="20"/>
        <end position="49"/>
    </location>
</feature>
<dbReference type="InterPro" id="IPR052360">
    <property type="entry name" value="Transcr_Regulatory_Proteins"/>
</dbReference>
<keyword evidence="5" id="KW-0804">Transcription</keyword>
<evidence type="ECO:0000256" key="4">
    <source>
        <dbReference type="ARBA" id="ARBA00023125"/>
    </source>
</evidence>
<dbReference type="EMBL" id="KN847041">
    <property type="protein sequence ID" value="KIW32291.1"/>
    <property type="molecule type" value="Genomic_DNA"/>
</dbReference>